<feature type="domain" description="Dihydroneopterin aldolase/epimerase" evidence="9">
    <location>
        <begin position="5"/>
        <end position="115"/>
    </location>
</feature>
<dbReference type="UniPathway" id="UPA00077">
    <property type="reaction ID" value="UER00154"/>
</dbReference>
<gene>
    <name evidence="10" type="primary">folB</name>
    <name evidence="10" type="ORF">EVA96_00640</name>
</gene>
<dbReference type="GO" id="GO:0005737">
    <property type="term" value="C:cytoplasm"/>
    <property type="evidence" value="ECO:0007669"/>
    <property type="project" value="TreeGrafter"/>
</dbReference>
<evidence type="ECO:0000256" key="2">
    <source>
        <dbReference type="ARBA" id="ARBA00001353"/>
    </source>
</evidence>
<dbReference type="AlphaFoldDB" id="A0A520MQ11"/>
<dbReference type="EC" id="4.1.2.25" evidence="8"/>
<evidence type="ECO:0000313" key="10">
    <source>
        <dbReference type="EMBL" id="RZO23306.1"/>
    </source>
</evidence>
<evidence type="ECO:0000256" key="8">
    <source>
        <dbReference type="RuleBase" id="RU362079"/>
    </source>
</evidence>
<accession>A0A520MQ11</accession>
<dbReference type="NCBIfam" id="TIGR00526">
    <property type="entry name" value="folB_dom"/>
    <property type="match status" value="1"/>
</dbReference>
<evidence type="ECO:0000256" key="6">
    <source>
        <dbReference type="ARBA" id="ARBA00023235"/>
    </source>
</evidence>
<organism evidence="10 11">
    <name type="scientific">SAR86 cluster bacterium</name>
    <dbReference type="NCBI Taxonomy" id="2030880"/>
    <lineage>
        <taxon>Bacteria</taxon>
        <taxon>Pseudomonadati</taxon>
        <taxon>Pseudomonadota</taxon>
        <taxon>Gammaproteobacteria</taxon>
        <taxon>SAR86 cluster</taxon>
    </lineage>
</organism>
<keyword evidence="7 8" id="KW-0456">Lyase</keyword>
<name>A0A520MQ11_9GAMM</name>
<evidence type="ECO:0000313" key="11">
    <source>
        <dbReference type="Proteomes" id="UP000315782"/>
    </source>
</evidence>
<keyword evidence="5 8" id="KW-0289">Folate biosynthesis</keyword>
<evidence type="ECO:0000256" key="4">
    <source>
        <dbReference type="ARBA" id="ARBA00005708"/>
    </source>
</evidence>
<reference evidence="10 11" key="1">
    <citation type="submission" date="2019-02" db="EMBL/GenBank/DDBJ databases">
        <title>Prokaryotic population dynamics and viral predation in marine succession experiment using metagenomics: the confinement effect.</title>
        <authorList>
            <person name="Haro-Moreno J.M."/>
            <person name="Rodriguez-Valera F."/>
            <person name="Lopez-Perez M."/>
        </authorList>
    </citation>
    <scope>NUCLEOTIDE SEQUENCE [LARGE SCALE GENOMIC DNA]</scope>
    <source>
        <strain evidence="10">MED-G163</strain>
    </source>
</reference>
<evidence type="ECO:0000256" key="1">
    <source>
        <dbReference type="ARBA" id="ARBA00000693"/>
    </source>
</evidence>
<dbReference type="Pfam" id="PF02152">
    <property type="entry name" value="FolB"/>
    <property type="match status" value="1"/>
</dbReference>
<dbReference type="PANTHER" id="PTHR42844:SF1">
    <property type="entry name" value="DIHYDRONEOPTERIN ALDOLASE 1-RELATED"/>
    <property type="match status" value="1"/>
</dbReference>
<proteinExistence type="inferred from homology"/>
<dbReference type="EMBL" id="SHBI01000001">
    <property type="protein sequence ID" value="RZO23306.1"/>
    <property type="molecule type" value="Genomic_DNA"/>
</dbReference>
<comment type="pathway">
    <text evidence="3 8">Cofactor biosynthesis; tetrahydrofolate biosynthesis; 2-amino-4-hydroxy-6-hydroxymethyl-7,8-dihydropteridine diphosphate from 7,8-dihydroneopterin triphosphate: step 3/4.</text>
</comment>
<dbReference type="PANTHER" id="PTHR42844">
    <property type="entry name" value="DIHYDRONEOPTERIN ALDOLASE 1-RELATED"/>
    <property type="match status" value="1"/>
</dbReference>
<dbReference type="NCBIfam" id="TIGR00525">
    <property type="entry name" value="folB"/>
    <property type="match status" value="1"/>
</dbReference>
<dbReference type="Gene3D" id="3.30.1130.10">
    <property type="match status" value="1"/>
</dbReference>
<dbReference type="GO" id="GO:0004150">
    <property type="term" value="F:dihydroneopterin aldolase activity"/>
    <property type="evidence" value="ECO:0007669"/>
    <property type="project" value="UniProtKB-UniRule"/>
</dbReference>
<comment type="similarity">
    <text evidence="4 8">Belongs to the DHNA family.</text>
</comment>
<sequence length="115" mass="12944">MKDIIYIKDLRVKTIIGIFDWERKVKQEVSIDLEFPFDCKKAAATDSIEDTVDYKAIAKGVIKFVEESSFQLQETLAEGIAALVKEKYGVESIKLRVSKPGAIRGSKDVGLIIHR</sequence>
<comment type="function">
    <text evidence="8">Catalyzes the conversion of 7,8-dihydroneopterin to 6-hydroxymethyl-7,8-dihydropterin.</text>
</comment>
<comment type="catalytic activity">
    <reaction evidence="2 8">
        <text>7,8-dihydroneopterin = 6-hydroxymethyl-7,8-dihydropterin + glycolaldehyde</text>
        <dbReference type="Rhea" id="RHEA:10540"/>
        <dbReference type="ChEBI" id="CHEBI:17001"/>
        <dbReference type="ChEBI" id="CHEBI:17071"/>
        <dbReference type="ChEBI" id="CHEBI:44841"/>
        <dbReference type="EC" id="4.1.2.25"/>
    </reaction>
</comment>
<dbReference type="FunFam" id="3.30.1130.10:FF:000002">
    <property type="entry name" value="7,8-dihydroneopterin aldolase"/>
    <property type="match status" value="1"/>
</dbReference>
<evidence type="ECO:0000256" key="3">
    <source>
        <dbReference type="ARBA" id="ARBA00005013"/>
    </source>
</evidence>
<dbReference type="SMART" id="SM00905">
    <property type="entry name" value="FolB"/>
    <property type="match status" value="1"/>
</dbReference>
<comment type="catalytic activity">
    <reaction evidence="1">
        <text>7,8-dihydroneopterin = 7,8-dihydromonapterin</text>
        <dbReference type="Rhea" id="RHEA:45328"/>
        <dbReference type="ChEBI" id="CHEBI:17001"/>
        <dbReference type="ChEBI" id="CHEBI:71175"/>
        <dbReference type="EC" id="5.1.99.8"/>
    </reaction>
</comment>
<dbReference type="InterPro" id="IPR006156">
    <property type="entry name" value="Dihydroneopterin_aldolase"/>
</dbReference>
<dbReference type="CDD" id="cd00534">
    <property type="entry name" value="DHNA_DHNTPE"/>
    <property type="match status" value="1"/>
</dbReference>
<evidence type="ECO:0000256" key="5">
    <source>
        <dbReference type="ARBA" id="ARBA00022909"/>
    </source>
</evidence>
<dbReference type="GO" id="GO:0046656">
    <property type="term" value="P:folic acid biosynthetic process"/>
    <property type="evidence" value="ECO:0007669"/>
    <property type="project" value="UniProtKB-UniRule"/>
</dbReference>
<protein>
    <recommendedName>
        <fullName evidence="8">7,8-dihydroneopterin aldolase</fullName>
        <ecNumber evidence="8">4.1.2.25</ecNumber>
    </recommendedName>
</protein>
<dbReference type="GO" id="GO:0046654">
    <property type="term" value="P:tetrahydrofolate biosynthetic process"/>
    <property type="evidence" value="ECO:0007669"/>
    <property type="project" value="UniProtKB-UniRule"/>
</dbReference>
<dbReference type="Proteomes" id="UP000315782">
    <property type="component" value="Unassembled WGS sequence"/>
</dbReference>
<dbReference type="InterPro" id="IPR006157">
    <property type="entry name" value="FolB_dom"/>
</dbReference>
<dbReference type="SUPFAM" id="SSF55620">
    <property type="entry name" value="Tetrahydrobiopterin biosynthesis enzymes-like"/>
    <property type="match status" value="1"/>
</dbReference>
<dbReference type="InterPro" id="IPR043133">
    <property type="entry name" value="GTP-CH-I_C/QueF"/>
</dbReference>
<comment type="caution">
    <text evidence="10">The sequence shown here is derived from an EMBL/GenBank/DDBJ whole genome shotgun (WGS) entry which is preliminary data.</text>
</comment>
<evidence type="ECO:0000259" key="9">
    <source>
        <dbReference type="SMART" id="SM00905"/>
    </source>
</evidence>
<dbReference type="GO" id="GO:0016853">
    <property type="term" value="F:isomerase activity"/>
    <property type="evidence" value="ECO:0007669"/>
    <property type="project" value="UniProtKB-KW"/>
</dbReference>
<keyword evidence="6" id="KW-0413">Isomerase</keyword>
<evidence type="ECO:0000256" key="7">
    <source>
        <dbReference type="ARBA" id="ARBA00023239"/>
    </source>
</evidence>